<feature type="domain" description="Recombinase" evidence="1">
    <location>
        <begin position="89"/>
        <end position="179"/>
    </location>
</feature>
<dbReference type="Pfam" id="PF07508">
    <property type="entry name" value="Recombinase"/>
    <property type="match status" value="1"/>
</dbReference>
<dbReference type="InterPro" id="IPR011109">
    <property type="entry name" value="DNA_bind_recombinase_dom"/>
</dbReference>
<dbReference type="InterPro" id="IPR006119">
    <property type="entry name" value="Resolv_N"/>
</dbReference>
<organism evidence="2 3">
    <name type="scientific">Faecalibacterium taiwanense</name>
    <dbReference type="NCBI Taxonomy" id="3030638"/>
    <lineage>
        <taxon>Bacteria</taxon>
        <taxon>Bacillati</taxon>
        <taxon>Bacillota</taxon>
        <taxon>Clostridia</taxon>
        <taxon>Eubacteriales</taxon>
        <taxon>Oscillospiraceae</taxon>
        <taxon>Faecalibacterium</taxon>
    </lineage>
</organism>
<name>A0AB35Y1G3_9FIRM</name>
<gene>
    <name evidence="2" type="ORF">WF787_13670</name>
</gene>
<dbReference type="SUPFAM" id="SSF53041">
    <property type="entry name" value="Resolvase-like"/>
    <property type="match status" value="1"/>
</dbReference>
<dbReference type="InterPro" id="IPR036162">
    <property type="entry name" value="Resolvase-like_N_sf"/>
</dbReference>
<dbReference type="PANTHER" id="PTHR30461">
    <property type="entry name" value="DNA-INVERTASE FROM LAMBDOID PROPHAGE"/>
    <property type="match status" value="1"/>
</dbReference>
<dbReference type="Gene3D" id="3.40.50.1390">
    <property type="entry name" value="Resolvase, N-terminal catalytic domain"/>
    <property type="match status" value="1"/>
</dbReference>
<keyword evidence="3" id="KW-1185">Reference proteome</keyword>
<evidence type="ECO:0000259" key="1">
    <source>
        <dbReference type="PROSITE" id="PS51737"/>
    </source>
</evidence>
<dbReference type="Pfam" id="PF00239">
    <property type="entry name" value="Resolvase"/>
    <property type="match status" value="1"/>
</dbReference>
<dbReference type="AlphaFoldDB" id="A0AB35Y1G3"/>
<evidence type="ECO:0000313" key="3">
    <source>
        <dbReference type="Proteomes" id="UP001379600"/>
    </source>
</evidence>
<protein>
    <submittedName>
        <fullName evidence="2">Recombinase family protein</fullName>
    </submittedName>
</protein>
<dbReference type="PANTHER" id="PTHR30461:SF23">
    <property type="entry name" value="DNA RECOMBINASE-RELATED"/>
    <property type="match status" value="1"/>
</dbReference>
<dbReference type="EMBL" id="JBBFKC010000038">
    <property type="protein sequence ID" value="MEJ3692233.1"/>
    <property type="molecule type" value="Genomic_DNA"/>
</dbReference>
<dbReference type="GO" id="GO:0003677">
    <property type="term" value="F:DNA binding"/>
    <property type="evidence" value="ECO:0007669"/>
    <property type="project" value="InterPro"/>
</dbReference>
<dbReference type="PROSITE" id="PS51737">
    <property type="entry name" value="RECOMBINASE_DNA_BIND"/>
    <property type="match status" value="1"/>
</dbReference>
<dbReference type="GO" id="GO:0000150">
    <property type="term" value="F:DNA strand exchange activity"/>
    <property type="evidence" value="ECO:0007669"/>
    <property type="project" value="InterPro"/>
</dbReference>
<proteinExistence type="predicted"/>
<dbReference type="InterPro" id="IPR038109">
    <property type="entry name" value="DNA_bind_recomb_sf"/>
</dbReference>
<dbReference type="RefSeq" id="WP_337680314.1">
    <property type="nucleotide sequence ID" value="NZ_JBBFKC010000038.1"/>
</dbReference>
<reference evidence="2 3" key="1">
    <citation type="submission" date="2024-03" db="EMBL/GenBank/DDBJ databases">
        <authorList>
            <person name="Plomp N."/>
            <person name="Harmsen H.J."/>
        </authorList>
    </citation>
    <scope>NUCLEOTIDE SEQUENCE [LARGE SCALE GENOMIC DNA]</scope>
    <source>
        <strain evidence="2 3">HTF-76H</strain>
    </source>
</reference>
<evidence type="ECO:0000313" key="2">
    <source>
        <dbReference type="EMBL" id="MEJ3692233.1"/>
    </source>
</evidence>
<comment type="caution">
    <text evidence="2">The sequence shown here is derived from an EMBL/GenBank/DDBJ whole genome shotgun (WGS) entry which is preliminary data.</text>
</comment>
<sequence>MATVITKDQSRLGRNHIETGTYMEIFFPEHGVRYIAINDGYDSNEQSQMDIAPFRNIINEMYAKDTSRKIKSALRTRKKSGKYISSGAPFGYQKDPADHNHLVIDPNTAPVVEYIYSMAEEGLGLHRIAKRLHDEKVLKPCYYKKEMFGRFIDDEKMYDWDSAYISQVLHSPVYAGHII</sequence>
<dbReference type="InterPro" id="IPR050639">
    <property type="entry name" value="SSR_resolvase"/>
</dbReference>
<accession>A0AB35Y1G3</accession>
<feature type="non-terminal residue" evidence="2">
    <location>
        <position position="179"/>
    </location>
</feature>
<dbReference type="Proteomes" id="UP001379600">
    <property type="component" value="Unassembled WGS sequence"/>
</dbReference>
<dbReference type="Gene3D" id="3.90.1750.20">
    <property type="entry name" value="Putative Large Serine Recombinase, Chain B, Domain 2"/>
    <property type="match status" value="1"/>
</dbReference>